<evidence type="ECO:0000256" key="3">
    <source>
        <dbReference type="ARBA" id="ARBA00023251"/>
    </source>
</evidence>
<evidence type="ECO:0000259" key="4">
    <source>
        <dbReference type="PROSITE" id="PS51819"/>
    </source>
</evidence>
<dbReference type="InterPro" id="IPR000335">
    <property type="entry name" value="Bleomycin-R"/>
</dbReference>
<accession>A0A8H9KW69</accession>
<evidence type="ECO:0000313" key="6">
    <source>
        <dbReference type="Proteomes" id="UP000614460"/>
    </source>
</evidence>
<proteinExistence type="inferred from homology"/>
<evidence type="ECO:0000313" key="5">
    <source>
        <dbReference type="EMBL" id="GGE25565.1"/>
    </source>
</evidence>
<evidence type="ECO:0000256" key="1">
    <source>
        <dbReference type="ARBA" id="ARBA00011051"/>
    </source>
</evidence>
<name>A0A8H9KW69_9SPHI</name>
<dbReference type="InterPro" id="IPR037523">
    <property type="entry name" value="VOC_core"/>
</dbReference>
<reference evidence="5" key="2">
    <citation type="submission" date="2020-09" db="EMBL/GenBank/DDBJ databases">
        <authorList>
            <person name="Sun Q."/>
            <person name="Zhou Y."/>
        </authorList>
    </citation>
    <scope>NUCLEOTIDE SEQUENCE</scope>
    <source>
        <strain evidence="5">CGMCC 1.15966</strain>
    </source>
</reference>
<reference evidence="5" key="1">
    <citation type="journal article" date="2014" name="Int. J. Syst. Evol. Microbiol.">
        <title>Complete genome sequence of Corynebacterium casei LMG S-19264T (=DSM 44701T), isolated from a smear-ripened cheese.</title>
        <authorList>
            <consortium name="US DOE Joint Genome Institute (JGI-PGF)"/>
            <person name="Walter F."/>
            <person name="Albersmeier A."/>
            <person name="Kalinowski J."/>
            <person name="Ruckert C."/>
        </authorList>
    </citation>
    <scope>NUCLEOTIDE SEQUENCE</scope>
    <source>
        <strain evidence="5">CGMCC 1.15966</strain>
    </source>
</reference>
<comment type="similarity">
    <text evidence="1">Belongs to the bleomycin resistance protein family.</text>
</comment>
<organism evidence="5 6">
    <name type="scientific">Sphingobacterium cellulitidis</name>
    <dbReference type="NCBI Taxonomy" id="1768011"/>
    <lineage>
        <taxon>Bacteria</taxon>
        <taxon>Pseudomonadati</taxon>
        <taxon>Bacteroidota</taxon>
        <taxon>Sphingobacteriia</taxon>
        <taxon>Sphingobacteriales</taxon>
        <taxon>Sphingobacteriaceae</taxon>
        <taxon>Sphingobacterium</taxon>
    </lineage>
</organism>
<dbReference type="RefSeq" id="WP_094257808.1">
    <property type="nucleotide sequence ID" value="NZ_BMKM01000006.1"/>
</dbReference>
<dbReference type="Pfam" id="PF19581">
    <property type="entry name" value="Glyoxalase_7"/>
    <property type="match status" value="1"/>
</dbReference>
<evidence type="ECO:0000256" key="2">
    <source>
        <dbReference type="ARBA" id="ARBA00021572"/>
    </source>
</evidence>
<keyword evidence="6" id="KW-1185">Reference proteome</keyword>
<dbReference type="SUPFAM" id="SSF54593">
    <property type="entry name" value="Glyoxalase/Bleomycin resistance protein/Dihydroxybiphenyl dioxygenase"/>
    <property type="match status" value="1"/>
</dbReference>
<dbReference type="PROSITE" id="PS51819">
    <property type="entry name" value="VOC"/>
    <property type="match status" value="1"/>
</dbReference>
<feature type="domain" description="VOC" evidence="4">
    <location>
        <begin position="2"/>
        <end position="119"/>
    </location>
</feature>
<dbReference type="EMBL" id="BMKM01000006">
    <property type="protein sequence ID" value="GGE25565.1"/>
    <property type="molecule type" value="Genomic_DNA"/>
</dbReference>
<dbReference type="InterPro" id="IPR029068">
    <property type="entry name" value="Glyas_Bleomycin-R_OHBP_Dase"/>
</dbReference>
<sequence>MQVEQVIPIFRIFDYNKAVEFYIDWLGLQIDWEHRFDDHAPIYMQVSGKGLTLHLSEHHGDATPGSQAFVYCKELKGYHEELIQKNYKYNKPGFEETFYNCYCVQVIDPFGNRISFNEPIKEG</sequence>
<comment type="caution">
    <text evidence="5">The sequence shown here is derived from an EMBL/GenBank/DDBJ whole genome shotgun (WGS) entry which is preliminary data.</text>
</comment>
<dbReference type="Gene3D" id="3.10.180.10">
    <property type="entry name" value="2,3-Dihydroxybiphenyl 1,2-Dioxygenase, domain 1"/>
    <property type="match status" value="1"/>
</dbReference>
<keyword evidence="3" id="KW-0046">Antibiotic resistance</keyword>
<protein>
    <recommendedName>
        <fullName evidence="2">Bleomycin resistance protein</fullName>
    </recommendedName>
</protein>
<dbReference type="GO" id="GO:0046677">
    <property type="term" value="P:response to antibiotic"/>
    <property type="evidence" value="ECO:0007669"/>
    <property type="project" value="UniProtKB-KW"/>
</dbReference>
<gene>
    <name evidence="5" type="ORF">GCM10011516_24030</name>
</gene>
<dbReference type="Proteomes" id="UP000614460">
    <property type="component" value="Unassembled WGS sequence"/>
</dbReference>
<dbReference type="AlphaFoldDB" id="A0A8H9KW69"/>